<gene>
    <name evidence="1" type="ORF">QR685DRAFT_551832</name>
</gene>
<evidence type="ECO:0000313" key="2">
    <source>
        <dbReference type="Proteomes" id="UP001451303"/>
    </source>
</evidence>
<organism evidence="1 2">
    <name type="scientific">Neurospora intermedia</name>
    <dbReference type="NCBI Taxonomy" id="5142"/>
    <lineage>
        <taxon>Eukaryota</taxon>
        <taxon>Fungi</taxon>
        <taxon>Dikarya</taxon>
        <taxon>Ascomycota</taxon>
        <taxon>Pezizomycotina</taxon>
        <taxon>Sordariomycetes</taxon>
        <taxon>Sordariomycetidae</taxon>
        <taxon>Sordariales</taxon>
        <taxon>Sordariaceae</taxon>
        <taxon>Neurospora</taxon>
    </lineage>
</organism>
<protein>
    <submittedName>
        <fullName evidence="1">Uncharacterized protein</fullName>
    </submittedName>
</protein>
<accession>A0ABR3DN37</accession>
<name>A0ABR3DN37_NEUIN</name>
<evidence type="ECO:0000313" key="1">
    <source>
        <dbReference type="EMBL" id="KAL0474074.1"/>
    </source>
</evidence>
<dbReference type="EMBL" id="JAVLET010000002">
    <property type="protein sequence ID" value="KAL0474074.1"/>
    <property type="molecule type" value="Genomic_DNA"/>
</dbReference>
<keyword evidence="2" id="KW-1185">Reference proteome</keyword>
<reference evidence="1 2" key="1">
    <citation type="submission" date="2023-09" db="EMBL/GenBank/DDBJ databases">
        <title>Multi-omics analysis of a traditional fermented food reveals byproduct-associated fungal strains for waste-to-food upcycling.</title>
        <authorList>
            <consortium name="Lawrence Berkeley National Laboratory"/>
            <person name="Rekdal V.M."/>
            <person name="Villalobos-Escobedo J.M."/>
            <person name="Rodriguez-Valeron N."/>
            <person name="Garcia M.O."/>
            <person name="Vasquez D.P."/>
            <person name="Damayanti I."/>
            <person name="Sorensen P.M."/>
            <person name="Baidoo E.E."/>
            <person name="De Carvalho A.C."/>
            <person name="Riley R."/>
            <person name="Lipzen A."/>
            <person name="He G."/>
            <person name="Yan M."/>
            <person name="Haridas S."/>
            <person name="Daum C."/>
            <person name="Yoshinaga Y."/>
            <person name="Ng V."/>
            <person name="Grigoriev I.V."/>
            <person name="Munk R."/>
            <person name="Nuraida L."/>
            <person name="Wijaya C.H."/>
            <person name="Morales P.-C."/>
            <person name="Keasling J.D."/>
        </authorList>
    </citation>
    <scope>NUCLEOTIDE SEQUENCE [LARGE SCALE GENOMIC DNA]</scope>
    <source>
        <strain evidence="1 2">FGSC 2613</strain>
    </source>
</reference>
<proteinExistence type="predicted"/>
<comment type="caution">
    <text evidence="1">The sequence shown here is derived from an EMBL/GenBank/DDBJ whole genome shotgun (WGS) entry which is preliminary data.</text>
</comment>
<dbReference type="Proteomes" id="UP001451303">
    <property type="component" value="Unassembled WGS sequence"/>
</dbReference>
<sequence length="52" mass="5951">MADPKNQRKHIYGKLKVPKQFWDIMTPFEDGAVVDTSRVGTSRQPTLFDQTA</sequence>